<keyword evidence="2" id="KW-1185">Reference proteome</keyword>
<organism evidence="1 2">
    <name type="scientific">Mobilisporobacter senegalensis</name>
    <dbReference type="NCBI Taxonomy" id="1329262"/>
    <lineage>
        <taxon>Bacteria</taxon>
        <taxon>Bacillati</taxon>
        <taxon>Bacillota</taxon>
        <taxon>Clostridia</taxon>
        <taxon>Lachnospirales</taxon>
        <taxon>Lachnospiraceae</taxon>
        <taxon>Mobilisporobacter</taxon>
    </lineage>
</organism>
<dbReference type="InterPro" id="IPR038765">
    <property type="entry name" value="Papain-like_cys_pep_sf"/>
</dbReference>
<protein>
    <recommendedName>
        <fullName evidence="3">Permuted papain-like amidase YaeF/Yiix C92 family enzyme</fullName>
    </recommendedName>
</protein>
<gene>
    <name evidence="1" type="ORF">EDD66_10825</name>
</gene>
<dbReference type="RefSeq" id="WP_243115357.1">
    <property type="nucleotide sequence ID" value="NZ_RJVG01000008.1"/>
</dbReference>
<dbReference type="AlphaFoldDB" id="A0A3N1XHX6"/>
<sequence>MASKSRKNHYFKNRANSKEKEQLPEDREIYIMLSQTRTYFARLIKLYTKEPYAHASIAFDEDLEEMYSFARLRPKNPFITGFVEEDINSGVFGACTETTCCVYSLKVTQEQYDRLKSEVEVFKRNRDKYSYNFLGIVGVMIHKPINSKNRYFCSQFVAHILEKSGIKLFNKSSALVRPFDIRICPKLKKIYQGKLVDYRDYRNLILNNQGVLS</sequence>
<dbReference type="Proteomes" id="UP000273083">
    <property type="component" value="Unassembled WGS sequence"/>
</dbReference>
<dbReference type="EMBL" id="RJVG01000008">
    <property type="protein sequence ID" value="ROR26303.1"/>
    <property type="molecule type" value="Genomic_DNA"/>
</dbReference>
<evidence type="ECO:0008006" key="3">
    <source>
        <dbReference type="Google" id="ProtNLM"/>
    </source>
</evidence>
<name>A0A3N1XHX6_9FIRM</name>
<proteinExistence type="predicted"/>
<comment type="caution">
    <text evidence="1">The sequence shown here is derived from an EMBL/GenBank/DDBJ whole genome shotgun (WGS) entry which is preliminary data.</text>
</comment>
<reference evidence="1 2" key="1">
    <citation type="submission" date="2018-11" db="EMBL/GenBank/DDBJ databases">
        <title>Genomic Encyclopedia of Type Strains, Phase IV (KMG-IV): sequencing the most valuable type-strain genomes for metagenomic binning, comparative biology and taxonomic classification.</title>
        <authorList>
            <person name="Goeker M."/>
        </authorList>
    </citation>
    <scope>NUCLEOTIDE SEQUENCE [LARGE SCALE GENOMIC DNA]</scope>
    <source>
        <strain evidence="1 2">DSM 26537</strain>
    </source>
</reference>
<accession>A0A3N1XHX6</accession>
<evidence type="ECO:0000313" key="1">
    <source>
        <dbReference type="EMBL" id="ROR26303.1"/>
    </source>
</evidence>
<evidence type="ECO:0000313" key="2">
    <source>
        <dbReference type="Proteomes" id="UP000273083"/>
    </source>
</evidence>
<dbReference type="SUPFAM" id="SSF54001">
    <property type="entry name" value="Cysteine proteinases"/>
    <property type="match status" value="1"/>
</dbReference>
<dbReference type="Gene3D" id="3.90.1720.10">
    <property type="entry name" value="endopeptidase domain like (from Nostoc punctiforme)"/>
    <property type="match status" value="1"/>
</dbReference>